<dbReference type="RefSeq" id="WP_205750646.1">
    <property type="nucleotide sequence ID" value="NZ_BAAAIS010000003.1"/>
</dbReference>
<feature type="transmembrane region" description="Helical" evidence="2">
    <location>
        <begin position="324"/>
        <end position="342"/>
    </location>
</feature>
<accession>A0ABW4PZU0</accession>
<protein>
    <recommendedName>
        <fullName evidence="5">DUF998 domain-containing protein</fullName>
    </recommendedName>
</protein>
<reference evidence="4" key="1">
    <citation type="journal article" date="2019" name="Int. J. Syst. Evol. Microbiol.">
        <title>The Global Catalogue of Microorganisms (GCM) 10K type strain sequencing project: providing services to taxonomists for standard genome sequencing and annotation.</title>
        <authorList>
            <consortium name="The Broad Institute Genomics Platform"/>
            <consortium name="The Broad Institute Genome Sequencing Center for Infectious Disease"/>
            <person name="Wu L."/>
            <person name="Ma J."/>
        </authorList>
    </citation>
    <scope>NUCLEOTIDE SEQUENCE [LARGE SCALE GENOMIC DNA]</scope>
    <source>
        <strain evidence="4">JCM 11650</strain>
    </source>
</reference>
<comment type="caution">
    <text evidence="3">The sequence shown here is derived from an EMBL/GenBank/DDBJ whole genome shotgun (WGS) entry which is preliminary data.</text>
</comment>
<proteinExistence type="predicted"/>
<keyword evidence="4" id="KW-1185">Reference proteome</keyword>
<feature type="transmembrane region" description="Helical" evidence="2">
    <location>
        <begin position="156"/>
        <end position="174"/>
    </location>
</feature>
<keyword evidence="2" id="KW-0812">Transmembrane</keyword>
<feature type="transmembrane region" description="Helical" evidence="2">
    <location>
        <begin position="194"/>
        <end position="213"/>
    </location>
</feature>
<feature type="transmembrane region" description="Helical" evidence="2">
    <location>
        <begin position="233"/>
        <end position="254"/>
    </location>
</feature>
<name>A0ABW4PZU0_9MICO</name>
<organism evidence="3 4">
    <name type="scientific">Brachybacterium rhamnosum</name>
    <dbReference type="NCBI Taxonomy" id="173361"/>
    <lineage>
        <taxon>Bacteria</taxon>
        <taxon>Bacillati</taxon>
        <taxon>Actinomycetota</taxon>
        <taxon>Actinomycetes</taxon>
        <taxon>Micrococcales</taxon>
        <taxon>Dermabacteraceae</taxon>
        <taxon>Brachybacterium</taxon>
    </lineage>
</organism>
<gene>
    <name evidence="3" type="ORF">ACFSDA_11320</name>
</gene>
<sequence>MAPRLALMASRATREESLHLVLGGGGAVVGLAVGLVFLRGTAPLAGTGSIGQVAALSVFGCAAATAALVLAVVTPRSMPWFGGAHRWRRALDIVGLALVYGLLGLFLTSALFGVFQQAFQGVALDRMAGTFWVVVASAAGAYATSAAGSALTGRSLATLLAVFLTAGVLASAMNATDRYWWERYFSELGEGGDLASVTFNLTLLLTGVALLTVTEFLAHDLDRWAASAGEPAWVTAVVRTLLSAVGVLVALVALVSRDVSVTWHDVIAQTLVVVFGALLVVTPVLLRRMPGGLLPVTITAFALLVAITVMFVEVRYLNMTAFEMGAAAIVYAWLLLFIRIVSAAADGAEEARAEDAQEHPPTNGDDALAAPDGSMGP</sequence>
<dbReference type="Proteomes" id="UP001597280">
    <property type="component" value="Unassembled WGS sequence"/>
</dbReference>
<feature type="transmembrane region" description="Helical" evidence="2">
    <location>
        <begin position="20"/>
        <end position="38"/>
    </location>
</feature>
<evidence type="ECO:0000256" key="2">
    <source>
        <dbReference type="SAM" id="Phobius"/>
    </source>
</evidence>
<keyword evidence="2" id="KW-0472">Membrane</keyword>
<evidence type="ECO:0000256" key="1">
    <source>
        <dbReference type="SAM" id="MobiDB-lite"/>
    </source>
</evidence>
<feature type="transmembrane region" description="Helical" evidence="2">
    <location>
        <begin position="93"/>
        <end position="115"/>
    </location>
</feature>
<feature type="transmembrane region" description="Helical" evidence="2">
    <location>
        <begin position="50"/>
        <end position="73"/>
    </location>
</feature>
<feature type="transmembrane region" description="Helical" evidence="2">
    <location>
        <begin position="266"/>
        <end position="286"/>
    </location>
</feature>
<feature type="transmembrane region" description="Helical" evidence="2">
    <location>
        <begin position="127"/>
        <end position="144"/>
    </location>
</feature>
<evidence type="ECO:0000313" key="4">
    <source>
        <dbReference type="Proteomes" id="UP001597280"/>
    </source>
</evidence>
<evidence type="ECO:0000313" key="3">
    <source>
        <dbReference type="EMBL" id="MFD1835657.1"/>
    </source>
</evidence>
<evidence type="ECO:0008006" key="5">
    <source>
        <dbReference type="Google" id="ProtNLM"/>
    </source>
</evidence>
<feature type="transmembrane region" description="Helical" evidence="2">
    <location>
        <begin position="293"/>
        <end position="312"/>
    </location>
</feature>
<dbReference type="EMBL" id="JBHUFL010000003">
    <property type="protein sequence ID" value="MFD1835657.1"/>
    <property type="molecule type" value="Genomic_DNA"/>
</dbReference>
<feature type="region of interest" description="Disordered" evidence="1">
    <location>
        <begin position="351"/>
        <end position="377"/>
    </location>
</feature>
<keyword evidence="2" id="KW-1133">Transmembrane helix</keyword>